<dbReference type="GO" id="GO:0005829">
    <property type="term" value="C:cytosol"/>
    <property type="evidence" value="ECO:0007669"/>
    <property type="project" value="TreeGrafter"/>
</dbReference>
<comment type="pathway">
    <text evidence="4">Amino-acid biosynthesis; L-valine biosynthesis; L-valine from pyruvate: step 4/4.</text>
</comment>
<dbReference type="EC" id="2.6.1.42" evidence="7"/>
<comment type="cofactor">
    <cofactor evidence="1 15">
        <name>pyridoxal 5'-phosphate</name>
        <dbReference type="ChEBI" id="CHEBI:597326"/>
    </cofactor>
</comment>
<evidence type="ECO:0000256" key="12">
    <source>
        <dbReference type="ARBA" id="ARBA00048798"/>
    </source>
</evidence>
<dbReference type="InterPro" id="IPR050571">
    <property type="entry name" value="Class-IV_PLP-Dep_Aminotrnsfr"/>
</dbReference>
<dbReference type="InterPro" id="IPR018300">
    <property type="entry name" value="Aminotrans_IV_CS"/>
</dbReference>
<dbReference type="InterPro" id="IPR001544">
    <property type="entry name" value="Aminotrans_IV"/>
</dbReference>
<dbReference type="GO" id="GO:0052656">
    <property type="term" value="F:L-isoleucine-2-oxoglutarate transaminase activity"/>
    <property type="evidence" value="ECO:0007669"/>
    <property type="project" value="RHEA"/>
</dbReference>
<accession>A0A0H2M9L5</accession>
<keyword evidence="9 15" id="KW-0663">Pyridoxal phosphate</keyword>
<keyword evidence="16" id="KW-0808">Transferase</keyword>
<dbReference type="Proteomes" id="UP000035444">
    <property type="component" value="Unassembled WGS sequence"/>
</dbReference>
<evidence type="ECO:0000256" key="11">
    <source>
        <dbReference type="ARBA" id="ARBA00048212"/>
    </source>
</evidence>
<evidence type="ECO:0000256" key="8">
    <source>
        <dbReference type="ARBA" id="ARBA00014472"/>
    </source>
</evidence>
<name>A0A0H2M9L5_9PROT</name>
<evidence type="ECO:0000256" key="1">
    <source>
        <dbReference type="ARBA" id="ARBA00001933"/>
    </source>
</evidence>
<dbReference type="PANTHER" id="PTHR42743">
    <property type="entry name" value="AMINO-ACID AMINOTRANSFERASE"/>
    <property type="match status" value="1"/>
</dbReference>
<dbReference type="AlphaFoldDB" id="A0A0H2M9L5"/>
<dbReference type="NCBIfam" id="NF005209">
    <property type="entry name" value="PRK06680.1"/>
    <property type="match status" value="1"/>
</dbReference>
<dbReference type="STRING" id="1489064.WH96_18945"/>
<dbReference type="PATRIC" id="fig|1489064.4.peg.799"/>
<evidence type="ECO:0000256" key="14">
    <source>
        <dbReference type="RuleBase" id="RU004106"/>
    </source>
</evidence>
<evidence type="ECO:0000313" key="16">
    <source>
        <dbReference type="EMBL" id="KLN59219.1"/>
    </source>
</evidence>
<evidence type="ECO:0000256" key="9">
    <source>
        <dbReference type="ARBA" id="ARBA00022898"/>
    </source>
</evidence>
<dbReference type="GO" id="GO:0008652">
    <property type="term" value="P:amino acid biosynthetic process"/>
    <property type="evidence" value="ECO:0007669"/>
    <property type="project" value="UniProtKB-ARBA"/>
</dbReference>
<comment type="pathway">
    <text evidence="5">Amino-acid biosynthesis; L-leucine biosynthesis; L-leucine from 3-methyl-2-oxobutanoate: step 4/4.</text>
</comment>
<keyword evidence="10" id="KW-0100">Branched-chain amino acid biosynthesis</keyword>
<evidence type="ECO:0000256" key="15">
    <source>
        <dbReference type="RuleBase" id="RU004516"/>
    </source>
</evidence>
<dbReference type="SUPFAM" id="SSF56752">
    <property type="entry name" value="D-aminoacid aminotransferase-like PLP-dependent enzymes"/>
    <property type="match status" value="1"/>
</dbReference>
<dbReference type="Gene3D" id="3.30.470.10">
    <property type="match status" value="1"/>
</dbReference>
<evidence type="ECO:0000256" key="7">
    <source>
        <dbReference type="ARBA" id="ARBA00013053"/>
    </source>
</evidence>
<dbReference type="InterPro" id="IPR043131">
    <property type="entry name" value="BCAT-like_N"/>
</dbReference>
<dbReference type="GO" id="GO:0052654">
    <property type="term" value="F:L-leucine-2-oxoglutarate transaminase activity"/>
    <property type="evidence" value="ECO:0007669"/>
    <property type="project" value="RHEA"/>
</dbReference>
<evidence type="ECO:0000256" key="6">
    <source>
        <dbReference type="ARBA" id="ARBA00009320"/>
    </source>
</evidence>
<reference evidence="16 17" key="1">
    <citation type="submission" date="2015-03" db="EMBL/GenBank/DDBJ databases">
        <title>Genome Sequence of Kiloniella spongiae MEBiC09566, isolated from a marine sponge.</title>
        <authorList>
            <person name="Shao Z."/>
            <person name="Wang L."/>
            <person name="Li X."/>
        </authorList>
    </citation>
    <scope>NUCLEOTIDE SEQUENCE [LARGE SCALE GENOMIC DNA]</scope>
    <source>
        <strain evidence="16 17">MEBiC09566</strain>
    </source>
</reference>
<gene>
    <name evidence="16" type="ORF">WH96_18945</name>
</gene>
<dbReference type="Gene3D" id="3.20.10.10">
    <property type="entry name" value="D-amino Acid Aminotransferase, subunit A, domain 2"/>
    <property type="match status" value="1"/>
</dbReference>
<dbReference type="GO" id="GO:0052655">
    <property type="term" value="F:L-valine-2-oxoglutarate transaminase activity"/>
    <property type="evidence" value="ECO:0007669"/>
    <property type="project" value="RHEA"/>
</dbReference>
<dbReference type="RefSeq" id="WP_047765801.1">
    <property type="nucleotide sequence ID" value="NZ_LAQL01000018.1"/>
</dbReference>
<protein>
    <recommendedName>
        <fullName evidence="8">Probable branched-chain-amino-acid aminotransferase</fullName>
        <ecNumber evidence="7">2.6.1.42</ecNumber>
    </recommendedName>
</protein>
<dbReference type="PROSITE" id="PS00770">
    <property type="entry name" value="AA_TRANSFER_CLASS_4"/>
    <property type="match status" value="1"/>
</dbReference>
<dbReference type="InterPro" id="IPR043132">
    <property type="entry name" value="BCAT-like_C"/>
</dbReference>
<keyword evidence="10" id="KW-0028">Amino-acid biosynthesis</keyword>
<evidence type="ECO:0000256" key="4">
    <source>
        <dbReference type="ARBA" id="ARBA00004931"/>
    </source>
</evidence>
<comment type="similarity">
    <text evidence="6 14">Belongs to the class-IV pyridoxal-phosphate-dependent aminotransferase family.</text>
</comment>
<comment type="caution">
    <text evidence="16">The sequence shown here is derived from an EMBL/GenBank/DDBJ whole genome shotgun (WGS) entry which is preliminary data.</text>
</comment>
<comment type="catalytic activity">
    <reaction evidence="11">
        <text>L-valine + 2-oxoglutarate = 3-methyl-2-oxobutanoate + L-glutamate</text>
        <dbReference type="Rhea" id="RHEA:24813"/>
        <dbReference type="ChEBI" id="CHEBI:11851"/>
        <dbReference type="ChEBI" id="CHEBI:16810"/>
        <dbReference type="ChEBI" id="CHEBI:29985"/>
        <dbReference type="ChEBI" id="CHEBI:57762"/>
        <dbReference type="EC" id="2.6.1.42"/>
    </reaction>
</comment>
<proteinExistence type="inferred from homology"/>
<organism evidence="16 17">
    <name type="scientific">Kiloniella spongiae</name>
    <dbReference type="NCBI Taxonomy" id="1489064"/>
    <lineage>
        <taxon>Bacteria</taxon>
        <taxon>Pseudomonadati</taxon>
        <taxon>Pseudomonadota</taxon>
        <taxon>Alphaproteobacteria</taxon>
        <taxon>Rhodospirillales</taxon>
        <taxon>Kiloniellaceae</taxon>
        <taxon>Kiloniella</taxon>
    </lineage>
</organism>
<dbReference type="GO" id="GO:0009082">
    <property type="term" value="P:branched-chain amino acid biosynthetic process"/>
    <property type="evidence" value="ECO:0007669"/>
    <property type="project" value="UniProtKB-KW"/>
</dbReference>
<evidence type="ECO:0000256" key="2">
    <source>
        <dbReference type="ARBA" id="ARBA00003109"/>
    </source>
</evidence>
<evidence type="ECO:0000256" key="10">
    <source>
        <dbReference type="ARBA" id="ARBA00023304"/>
    </source>
</evidence>
<evidence type="ECO:0000256" key="3">
    <source>
        <dbReference type="ARBA" id="ARBA00004824"/>
    </source>
</evidence>
<comment type="function">
    <text evidence="2">Acts on leucine, isoleucine and valine.</text>
</comment>
<evidence type="ECO:0000256" key="13">
    <source>
        <dbReference type="ARBA" id="ARBA00049229"/>
    </source>
</evidence>
<dbReference type="CDD" id="cd01558">
    <property type="entry name" value="D-AAT_like"/>
    <property type="match status" value="1"/>
</dbReference>
<comment type="catalytic activity">
    <reaction evidence="12">
        <text>L-isoleucine + 2-oxoglutarate = (S)-3-methyl-2-oxopentanoate + L-glutamate</text>
        <dbReference type="Rhea" id="RHEA:24801"/>
        <dbReference type="ChEBI" id="CHEBI:16810"/>
        <dbReference type="ChEBI" id="CHEBI:29985"/>
        <dbReference type="ChEBI" id="CHEBI:35146"/>
        <dbReference type="ChEBI" id="CHEBI:58045"/>
        <dbReference type="EC" id="2.6.1.42"/>
    </reaction>
</comment>
<evidence type="ECO:0000256" key="5">
    <source>
        <dbReference type="ARBA" id="ARBA00005072"/>
    </source>
</evidence>
<sequence length="282" mass="30986">MSRTVYVNGSYLPEEDAKISVFDRGFLFADGVYEVSTVLEGRLIDNQAHLIRLQRSLDELQMASPVSMDEIVTIQNELIKQNGLKEGGLYLQITRGAADREFGFPKDATPSLVMFTQEKNLLNSPTAERGLAVISVEDIRWQRRDIKTVGLLAPALAKQAAVVAGADDAWMHEDGFVTEGSSNNAYIITKEGKIITRHLGNEILHGITRRAVLALANEADMEVEERPFTLDEVRNAAEAFVTSATTFVTAVVSLDGEKIGDGTPGALTKRLRKFYIEQALAS</sequence>
<dbReference type="PANTHER" id="PTHR42743:SF11">
    <property type="entry name" value="AMINODEOXYCHORISMATE LYASE"/>
    <property type="match status" value="1"/>
</dbReference>
<keyword evidence="16" id="KW-0032">Aminotransferase</keyword>
<evidence type="ECO:0000313" key="17">
    <source>
        <dbReference type="Proteomes" id="UP000035444"/>
    </source>
</evidence>
<dbReference type="OrthoDB" id="9805628at2"/>
<comment type="catalytic activity">
    <reaction evidence="13">
        <text>L-leucine + 2-oxoglutarate = 4-methyl-2-oxopentanoate + L-glutamate</text>
        <dbReference type="Rhea" id="RHEA:18321"/>
        <dbReference type="ChEBI" id="CHEBI:16810"/>
        <dbReference type="ChEBI" id="CHEBI:17865"/>
        <dbReference type="ChEBI" id="CHEBI:29985"/>
        <dbReference type="ChEBI" id="CHEBI:57427"/>
        <dbReference type="EC" id="2.6.1.42"/>
    </reaction>
</comment>
<keyword evidence="17" id="KW-1185">Reference proteome</keyword>
<comment type="pathway">
    <text evidence="3">Amino-acid biosynthesis; L-isoleucine biosynthesis; L-isoleucine from 2-oxobutanoate: step 4/4.</text>
</comment>
<dbReference type="EMBL" id="LAQL01000018">
    <property type="protein sequence ID" value="KLN59219.1"/>
    <property type="molecule type" value="Genomic_DNA"/>
</dbReference>
<dbReference type="InterPro" id="IPR036038">
    <property type="entry name" value="Aminotransferase-like"/>
</dbReference>
<dbReference type="Pfam" id="PF01063">
    <property type="entry name" value="Aminotran_4"/>
    <property type="match status" value="1"/>
</dbReference>
<dbReference type="FunFam" id="3.20.10.10:FF:000002">
    <property type="entry name" value="D-alanine aminotransferase"/>
    <property type="match status" value="1"/>
</dbReference>